<evidence type="ECO:0000313" key="1">
    <source>
        <dbReference type="EMBL" id="PHQ31020.1"/>
    </source>
</evidence>
<organism evidence="1 2">
    <name type="scientific">Leeuwenhoekiella nanhaiensis</name>
    <dbReference type="NCBI Taxonomy" id="1655491"/>
    <lineage>
        <taxon>Bacteria</taxon>
        <taxon>Pseudomonadati</taxon>
        <taxon>Bacteroidota</taxon>
        <taxon>Flavobacteriia</taxon>
        <taxon>Flavobacteriales</taxon>
        <taxon>Flavobacteriaceae</taxon>
        <taxon>Leeuwenhoekiella</taxon>
    </lineage>
</organism>
<evidence type="ECO:0008006" key="3">
    <source>
        <dbReference type="Google" id="ProtNLM"/>
    </source>
</evidence>
<sequence length="443" mass="47404">MRSGYLFIVGLTFLFSACSGETEESAVLETKTFRGDLVMATRLGGSLHDKAAAIIEFNGGELGVLATSESTDGMLSGKTRDGEDYWFLHLDQETNFIASKTYGGSGGDVATDLIATRDGGFLFSGYSMSKDGDASKNEGYHDTWFVKTNASGGIEWEKSYGFAGHDHSYSILETADGGYFSAGFLDVTASGGAGNENAKHGVGEFWGQKLDASGNLQWRNYFGGSNNDRSYKALQTPDGGFVLVGFTESDDFDVSTPRGSYDIWLVKLNSTGSLIWERSFGGSGIDIAHDALMLPNGDFIIVGQTNSLDGDISDPNGDFDAFAMRISPQGALIWQQNYGSSDFEFVQSIIPGPENTFFLTGNTRSADLTASGNAGDNDIWAFQITESGSLIWQETWGGTGIDLGIDAVFSSTHSLYILGSTDSPSLETTTALGKDDLIILQVN</sequence>
<dbReference type="PROSITE" id="PS51257">
    <property type="entry name" value="PROKAR_LIPOPROTEIN"/>
    <property type="match status" value="1"/>
</dbReference>
<dbReference type="PANTHER" id="PTHR42754:SF1">
    <property type="entry name" value="LIPOPROTEIN"/>
    <property type="match status" value="1"/>
</dbReference>
<dbReference type="OrthoDB" id="9811934at2"/>
<dbReference type="PANTHER" id="PTHR42754">
    <property type="entry name" value="ENDOGLUCANASE"/>
    <property type="match status" value="1"/>
</dbReference>
<dbReference type="EMBL" id="NQXA01000001">
    <property type="protein sequence ID" value="PHQ31020.1"/>
    <property type="molecule type" value="Genomic_DNA"/>
</dbReference>
<gene>
    <name evidence="1" type="ORF">CJ305_02000</name>
</gene>
<dbReference type="Proteomes" id="UP000229433">
    <property type="component" value="Unassembled WGS sequence"/>
</dbReference>
<evidence type="ECO:0000313" key="2">
    <source>
        <dbReference type="Proteomes" id="UP000229433"/>
    </source>
</evidence>
<reference evidence="1 2" key="1">
    <citation type="submission" date="2017-08" db="EMBL/GenBank/DDBJ databases">
        <title>The whole genome shortgun sequences of strain Leeuwenhoekiella nanhaiensis G18 from the South China Sea.</title>
        <authorList>
            <person name="Liu Q."/>
        </authorList>
    </citation>
    <scope>NUCLEOTIDE SEQUENCE [LARGE SCALE GENOMIC DNA]</scope>
    <source>
        <strain evidence="1 2">G18</strain>
    </source>
</reference>
<dbReference type="AlphaFoldDB" id="A0A2G1VWN3"/>
<proteinExistence type="predicted"/>
<keyword evidence="2" id="KW-1185">Reference proteome</keyword>
<name>A0A2G1VWN3_9FLAO</name>
<accession>A0A2G1VWN3</accession>
<dbReference type="RefSeq" id="WP_099644559.1">
    <property type="nucleotide sequence ID" value="NZ_KZ319287.1"/>
</dbReference>
<comment type="caution">
    <text evidence="1">The sequence shown here is derived from an EMBL/GenBank/DDBJ whole genome shotgun (WGS) entry which is preliminary data.</text>
</comment>
<protein>
    <recommendedName>
        <fullName evidence="3">Bulb-type lectin domain-containing protein</fullName>
    </recommendedName>
</protein>